<comment type="caution">
    <text evidence="1">The sequence shown here is derived from an EMBL/GenBank/DDBJ whole genome shotgun (WGS) entry which is preliminary data.</text>
</comment>
<evidence type="ECO:0000313" key="1">
    <source>
        <dbReference type="EMBL" id="PRP80290.1"/>
    </source>
</evidence>
<sequence>MGTQVPRGDSHYLRSHARYDTYVVPSSAKEITQNYIWDNCVNPSLIGRARKKILEETECDEDVFDRWHERLLLHCHREVHWFVNIRCVCCTKRRAADTIDSGTIQNGIDIVAKRSLLMDLFERLILRRKTGRMRKRRAITHENRIREWSQGVHGEARVAPYPERPRFSMMMSQLNHRHLGESHHWAEGAIVAWVKGDVAGRTNQVIIVQVERIVCLIFVVTTVRHKTKSVRDHRRIK</sequence>
<gene>
    <name evidence="1" type="ORF">PROFUN_11768</name>
</gene>
<dbReference type="EMBL" id="MDYQ01000154">
    <property type="protein sequence ID" value="PRP80290.1"/>
    <property type="molecule type" value="Genomic_DNA"/>
</dbReference>
<organism evidence="1 2">
    <name type="scientific">Planoprotostelium fungivorum</name>
    <dbReference type="NCBI Taxonomy" id="1890364"/>
    <lineage>
        <taxon>Eukaryota</taxon>
        <taxon>Amoebozoa</taxon>
        <taxon>Evosea</taxon>
        <taxon>Variosea</taxon>
        <taxon>Cavosteliida</taxon>
        <taxon>Cavosteliaceae</taxon>
        <taxon>Planoprotostelium</taxon>
    </lineage>
</organism>
<dbReference type="AlphaFoldDB" id="A0A2P6N8L7"/>
<dbReference type="Proteomes" id="UP000241769">
    <property type="component" value="Unassembled WGS sequence"/>
</dbReference>
<keyword evidence="2" id="KW-1185">Reference proteome</keyword>
<accession>A0A2P6N8L7</accession>
<evidence type="ECO:0000313" key="2">
    <source>
        <dbReference type="Proteomes" id="UP000241769"/>
    </source>
</evidence>
<dbReference type="InParanoid" id="A0A2P6N8L7"/>
<name>A0A2P6N8L7_9EUKA</name>
<proteinExistence type="predicted"/>
<reference evidence="1 2" key="1">
    <citation type="journal article" date="2018" name="Genome Biol. Evol.">
        <title>Multiple Roots of Fruiting Body Formation in Amoebozoa.</title>
        <authorList>
            <person name="Hillmann F."/>
            <person name="Forbes G."/>
            <person name="Novohradska S."/>
            <person name="Ferling I."/>
            <person name="Riege K."/>
            <person name="Groth M."/>
            <person name="Westermann M."/>
            <person name="Marz M."/>
            <person name="Spaller T."/>
            <person name="Winckler T."/>
            <person name="Schaap P."/>
            <person name="Glockner G."/>
        </authorList>
    </citation>
    <scope>NUCLEOTIDE SEQUENCE [LARGE SCALE GENOMIC DNA]</scope>
    <source>
        <strain evidence="1 2">Jena</strain>
    </source>
</reference>
<protein>
    <submittedName>
        <fullName evidence="1">Uncharacterized protein</fullName>
    </submittedName>
</protein>